<dbReference type="RefSeq" id="WP_165440482.1">
    <property type="nucleotide sequence ID" value="NZ_SJPI01000001.1"/>
</dbReference>
<dbReference type="Gene3D" id="2.130.10.130">
    <property type="entry name" value="Integrin alpha, N-terminal"/>
    <property type="match status" value="2"/>
</dbReference>
<dbReference type="InterPro" id="IPR028994">
    <property type="entry name" value="Integrin_alpha_N"/>
</dbReference>
<dbReference type="PANTHER" id="PTHR16026">
    <property type="entry name" value="CARTILAGE ACIDIC PROTEIN 1"/>
    <property type="match status" value="1"/>
</dbReference>
<proteinExistence type="predicted"/>
<evidence type="ECO:0000256" key="2">
    <source>
        <dbReference type="PROSITE-ProRule" id="PRU00339"/>
    </source>
</evidence>
<feature type="repeat" description="TPR" evidence="2">
    <location>
        <begin position="298"/>
        <end position="331"/>
    </location>
</feature>
<dbReference type="Proteomes" id="UP000316598">
    <property type="component" value="Unassembled WGS sequence"/>
</dbReference>
<dbReference type="Pfam" id="PF13432">
    <property type="entry name" value="TPR_16"/>
    <property type="match status" value="1"/>
</dbReference>
<dbReference type="InterPro" id="IPR011990">
    <property type="entry name" value="TPR-like_helical_dom_sf"/>
</dbReference>
<sequence>MKREDQPHRVGLSLAMCVVMLSLQIGCGSDHQSSAPRPDLASRTNDVLHLNSKLSEQAEAIQTKASGKVASNHFNRSTTLAVAHDAIAREQWDIAKASLLKLLSVDHSDAEAMFAMATVASASGNQELAVELLDQIPSSHASLGVRAVGAAADLCEQSNRYDDALNRYVKLIKLVPNSSLAHRRLANLYNRLGRRHEAARHLRVLCKLGDVRQEELHSLMVLSDSGTDQPVGESGHARQFFSNLAYIQAISKLAPLYETASVPPAVDAFYGRCLAEGQQDEQFLRWLANADPPTRDFAESWAAIGAWLTNEQRFDEAVVALAQAIKRDPTDVRSYRRMVQALHALQRNEDAKRWEDQLITLRAVTIASNELGTSHPTDAQRYASVWEGLNKLGRPLESLLWKAMAANQNSSTTINLSVLNKQRIELVKTRRAFPDISTRLCNLDLEGFPTLDLSRHLEPASSASDPHRRITPTPGTPPENPQFENVAEQVGLNHAYQVASQVQDKEYMIYQAIGGGVAVIDYDLDGFVDLYFAQGGADPPTFLGSQTNELYRHVDHRLVDVTTCSTTAEFRYSVGVTAGDWNQDGFADLAVSNLGANTLLINNGDGTFRSEQTDDMDDATLMSTSIAIADITGDHLPDIYEQNYAHDPSIDARPKVDAKGELQIVAPADYQPAMDRLLANDGLGRRSVSNLSEQNENRSTGLCLLVADFDGEPGNEIYSGNDVRPNQLWKRNDKDGWQDIGPLLGISLGCDGTRTASMGIAAADYDQSGAFDFYITNFERSPSRFYVNRGGTFQDRSIAWRLTDDSFPVLGFGTQPIDYNNDGKPDVVVTNGHVENMPLKESPYRQPAQLFVNCGDHFQLQTVADSSGYFGGLHVGRSLARLDFDRNGQTDFVVTHMGEKSALLINQTETNHHWLDVQLVGVTCERDAIGARVSVQTGDRISTNWMFGGNGYLCRNEPVVPFGLGMNDHVDQLTIDWPDGTSQTLTNLPADCRMTVVQGQDEAFEM</sequence>
<feature type="region of interest" description="Disordered" evidence="3">
    <location>
        <begin position="458"/>
        <end position="480"/>
    </location>
</feature>
<dbReference type="AlphaFoldDB" id="A0A5C5WRS8"/>
<dbReference type="InterPro" id="IPR027039">
    <property type="entry name" value="Crtac1"/>
</dbReference>
<evidence type="ECO:0000256" key="3">
    <source>
        <dbReference type="SAM" id="MobiDB-lite"/>
    </source>
</evidence>
<evidence type="ECO:0000313" key="6">
    <source>
        <dbReference type="Proteomes" id="UP000316598"/>
    </source>
</evidence>
<evidence type="ECO:0000256" key="1">
    <source>
        <dbReference type="ARBA" id="ARBA00022729"/>
    </source>
</evidence>
<comment type="caution">
    <text evidence="5">The sequence shown here is derived from an EMBL/GenBank/DDBJ whole genome shotgun (WGS) entry which is preliminary data.</text>
</comment>
<dbReference type="Pfam" id="PF13517">
    <property type="entry name" value="FG-GAP_3"/>
    <property type="match status" value="2"/>
</dbReference>
<dbReference type="EMBL" id="SJPI01000001">
    <property type="protein sequence ID" value="TWT52763.1"/>
    <property type="molecule type" value="Genomic_DNA"/>
</dbReference>
<evidence type="ECO:0000313" key="5">
    <source>
        <dbReference type="EMBL" id="TWT52763.1"/>
    </source>
</evidence>
<dbReference type="Gene3D" id="1.25.40.10">
    <property type="entry name" value="Tetratricopeptide repeat domain"/>
    <property type="match status" value="2"/>
</dbReference>
<dbReference type="Pfam" id="PF07593">
    <property type="entry name" value="UnbV_ASPIC"/>
    <property type="match status" value="1"/>
</dbReference>
<name>A0A5C5WRS8_9BACT</name>
<dbReference type="InterPro" id="IPR019734">
    <property type="entry name" value="TPR_rpt"/>
</dbReference>
<keyword evidence="2" id="KW-0802">TPR repeat</keyword>
<reference evidence="5 6" key="1">
    <citation type="submission" date="2019-02" db="EMBL/GenBank/DDBJ databases">
        <title>Deep-cultivation of Planctomycetes and their phenomic and genomic characterization uncovers novel biology.</title>
        <authorList>
            <person name="Wiegand S."/>
            <person name="Jogler M."/>
            <person name="Boedeker C."/>
            <person name="Pinto D."/>
            <person name="Vollmers J."/>
            <person name="Rivas-Marin E."/>
            <person name="Kohn T."/>
            <person name="Peeters S.H."/>
            <person name="Heuer A."/>
            <person name="Rast P."/>
            <person name="Oberbeckmann S."/>
            <person name="Bunk B."/>
            <person name="Jeske O."/>
            <person name="Meyerdierks A."/>
            <person name="Storesund J.E."/>
            <person name="Kallscheuer N."/>
            <person name="Luecker S."/>
            <person name="Lage O.M."/>
            <person name="Pohl T."/>
            <person name="Merkel B.J."/>
            <person name="Hornburger P."/>
            <person name="Mueller R.-W."/>
            <person name="Bruemmer F."/>
            <person name="Labrenz M."/>
            <person name="Spormann A.M."/>
            <person name="Op Den Camp H."/>
            <person name="Overmann J."/>
            <person name="Amann R."/>
            <person name="Jetten M.S.M."/>
            <person name="Mascher T."/>
            <person name="Medema M.H."/>
            <person name="Devos D.P."/>
            <person name="Kaster A.-K."/>
            <person name="Ovreas L."/>
            <person name="Rohde M."/>
            <person name="Galperin M.Y."/>
            <person name="Jogler C."/>
        </authorList>
    </citation>
    <scope>NUCLEOTIDE SEQUENCE [LARGE SCALE GENOMIC DNA]</scope>
    <source>
        <strain evidence="5 6">Pla22</strain>
    </source>
</reference>
<dbReference type="InterPro" id="IPR011519">
    <property type="entry name" value="UnbV_ASPIC"/>
</dbReference>
<dbReference type="InterPro" id="IPR013517">
    <property type="entry name" value="FG-GAP"/>
</dbReference>
<organism evidence="5 6">
    <name type="scientific">Rubripirellula amarantea</name>
    <dbReference type="NCBI Taxonomy" id="2527999"/>
    <lineage>
        <taxon>Bacteria</taxon>
        <taxon>Pseudomonadati</taxon>
        <taxon>Planctomycetota</taxon>
        <taxon>Planctomycetia</taxon>
        <taxon>Pirellulales</taxon>
        <taxon>Pirellulaceae</taxon>
        <taxon>Rubripirellula</taxon>
    </lineage>
</organism>
<evidence type="ECO:0000259" key="4">
    <source>
        <dbReference type="Pfam" id="PF07593"/>
    </source>
</evidence>
<dbReference type="PANTHER" id="PTHR16026:SF0">
    <property type="entry name" value="CARTILAGE ACIDIC PROTEIN 1"/>
    <property type="match status" value="1"/>
</dbReference>
<keyword evidence="6" id="KW-1185">Reference proteome</keyword>
<feature type="domain" description="ASPIC/UnbV" evidence="4">
    <location>
        <begin position="928"/>
        <end position="993"/>
    </location>
</feature>
<dbReference type="SMART" id="SM00028">
    <property type="entry name" value="TPR"/>
    <property type="match status" value="3"/>
</dbReference>
<keyword evidence="1" id="KW-0732">Signal</keyword>
<dbReference type="PROSITE" id="PS50005">
    <property type="entry name" value="TPR"/>
    <property type="match status" value="1"/>
</dbReference>
<dbReference type="SUPFAM" id="SSF81901">
    <property type="entry name" value="HCP-like"/>
    <property type="match status" value="1"/>
</dbReference>
<accession>A0A5C5WRS8</accession>
<gene>
    <name evidence="5" type="ORF">Pla22_03890</name>
</gene>
<dbReference type="SUPFAM" id="SSF69318">
    <property type="entry name" value="Integrin alpha N-terminal domain"/>
    <property type="match status" value="1"/>
</dbReference>
<protein>
    <submittedName>
        <fullName evidence="5">ASPIC and UnbV</fullName>
    </submittedName>
</protein>